<protein>
    <recommendedName>
        <fullName evidence="1">MADF domain-containing protein</fullName>
    </recommendedName>
</protein>
<organism evidence="2 3">
    <name type="scientific">Acanthoscelides obtectus</name>
    <name type="common">Bean weevil</name>
    <name type="synonym">Bruchus obtectus</name>
    <dbReference type="NCBI Taxonomy" id="200917"/>
    <lineage>
        <taxon>Eukaryota</taxon>
        <taxon>Metazoa</taxon>
        <taxon>Ecdysozoa</taxon>
        <taxon>Arthropoda</taxon>
        <taxon>Hexapoda</taxon>
        <taxon>Insecta</taxon>
        <taxon>Pterygota</taxon>
        <taxon>Neoptera</taxon>
        <taxon>Endopterygota</taxon>
        <taxon>Coleoptera</taxon>
        <taxon>Polyphaga</taxon>
        <taxon>Cucujiformia</taxon>
        <taxon>Chrysomeloidea</taxon>
        <taxon>Chrysomelidae</taxon>
        <taxon>Bruchinae</taxon>
        <taxon>Bruchini</taxon>
        <taxon>Acanthoscelides</taxon>
    </lineage>
</organism>
<dbReference type="EMBL" id="CAKOFQ010006908">
    <property type="protein sequence ID" value="CAH1981401.1"/>
    <property type="molecule type" value="Genomic_DNA"/>
</dbReference>
<dbReference type="OrthoDB" id="6773400at2759"/>
<dbReference type="InterPro" id="IPR006578">
    <property type="entry name" value="MADF-dom"/>
</dbReference>
<dbReference type="Proteomes" id="UP001152888">
    <property type="component" value="Unassembled WGS sequence"/>
</dbReference>
<comment type="caution">
    <text evidence="2">The sequence shown here is derived from an EMBL/GenBank/DDBJ whole genome shotgun (WGS) entry which is preliminary data.</text>
</comment>
<sequence>MILEANKASSIKLADLEDSVKKIDSKLDNITNKLSSRSIVTYANVASISFQQSKLTLPRNEQVAPSTSQAKTMPENRSNSVDYYLFIYMMSTYSEDHSSKNQTVFVNIIKQYPVLLEKSNIPEIKNKRRKAAEEIKEKVEAELGVKYNEGQICKKIQNIKTRLKAKTDRYQTGNKPIKLKGWEQELFNFLPGEPNPSIARLQCCPQKSVDYTPTACAEEETITEEASGSSGPVLKATTMKAIPSKEPSKKKEKRGLVETDEARDLSITELQRLVLLEQVFRLAKELLLHKKNVNESDPNLSTLNESAESGKPIFMSLFLGQN</sequence>
<evidence type="ECO:0000313" key="3">
    <source>
        <dbReference type="Proteomes" id="UP001152888"/>
    </source>
</evidence>
<accession>A0A9P0KS77</accession>
<dbReference type="Pfam" id="PF10545">
    <property type="entry name" value="MADF_DNA_bdg"/>
    <property type="match status" value="1"/>
</dbReference>
<feature type="domain" description="MADF" evidence="1">
    <location>
        <begin position="105"/>
        <end position="182"/>
    </location>
</feature>
<evidence type="ECO:0000313" key="2">
    <source>
        <dbReference type="EMBL" id="CAH1981401.1"/>
    </source>
</evidence>
<dbReference type="AlphaFoldDB" id="A0A9P0KS77"/>
<name>A0A9P0KS77_ACAOB</name>
<reference evidence="2" key="1">
    <citation type="submission" date="2022-03" db="EMBL/GenBank/DDBJ databases">
        <authorList>
            <person name="Sayadi A."/>
        </authorList>
    </citation>
    <scope>NUCLEOTIDE SEQUENCE</scope>
</reference>
<gene>
    <name evidence="2" type="ORF">ACAOBT_LOCUS14457</name>
</gene>
<evidence type="ECO:0000259" key="1">
    <source>
        <dbReference type="Pfam" id="PF10545"/>
    </source>
</evidence>
<keyword evidence="3" id="KW-1185">Reference proteome</keyword>
<proteinExistence type="predicted"/>